<dbReference type="GO" id="GO:0005634">
    <property type="term" value="C:nucleus"/>
    <property type="evidence" value="ECO:0007669"/>
    <property type="project" value="UniProtKB-SubCell"/>
</dbReference>
<sequence length="469" mass="54262">MRSNDRMMPLFRVRFGPVKCLSPARQEQQQIRANMDSSPRRRPKSKLGCKECKAKRVKCDETFPVCLRCARRGSTCSSTPRLTQWQIDMGWFASPVDTIVNRRLLQYWLEKVSQMLVIEPENNPFSYPILEFIPESPSLMHIIQSISARHEQYFSAHVARIALEERGKALASFRKELEGSGTRPQLSFLTAMLLSLSHVADHDMADFGKWHLFAARSLINQMLQDKTLPWDMDPLNQLCFGLYLYWDMNCAFLVHPDEQQELDTPSLSMAVQTIGLWNHPMYGFGTELIFILANVGRYCRQVLHSHSRSLTQEAKLVKQLSMWNAPSDKTTLMLLYESLRKHGLILLYRICGWNAFFTNPCFKELDLESLIHRYALETINHLLQIPISSNYLNFQSLALLTAGSELARAESNSRDDVRHRFRALYSMNRLPTNLHARELLEDVWKARDNGDTSSWLHHMLQKGWLLSLG</sequence>
<dbReference type="Proteomes" id="UP000326565">
    <property type="component" value="Unassembled WGS sequence"/>
</dbReference>
<dbReference type="GO" id="GO:0000981">
    <property type="term" value="F:DNA-binding transcription factor activity, RNA polymerase II-specific"/>
    <property type="evidence" value="ECO:0007669"/>
    <property type="project" value="InterPro"/>
</dbReference>
<dbReference type="GO" id="GO:0008270">
    <property type="term" value="F:zinc ion binding"/>
    <property type="evidence" value="ECO:0007669"/>
    <property type="project" value="InterPro"/>
</dbReference>
<evidence type="ECO:0000313" key="7">
    <source>
        <dbReference type="EMBL" id="KAB8071023.1"/>
    </source>
</evidence>
<keyword evidence="8" id="KW-1185">Reference proteome</keyword>
<dbReference type="InterPro" id="IPR036864">
    <property type="entry name" value="Zn2-C6_fun-type_DNA-bd_sf"/>
</dbReference>
<reference evidence="7 8" key="1">
    <citation type="submission" date="2019-04" db="EMBL/GenBank/DDBJ databases">
        <title>Friends and foes A comparative genomics study of 23 Aspergillus species from section Flavi.</title>
        <authorList>
            <consortium name="DOE Joint Genome Institute"/>
            <person name="Kjaerbolling I."/>
            <person name="Vesth T."/>
            <person name="Frisvad J.C."/>
            <person name="Nybo J.L."/>
            <person name="Theobald S."/>
            <person name="Kildgaard S."/>
            <person name="Isbrandt T."/>
            <person name="Kuo A."/>
            <person name="Sato A."/>
            <person name="Lyhne E.K."/>
            <person name="Kogle M.E."/>
            <person name="Wiebenga A."/>
            <person name="Kun R.S."/>
            <person name="Lubbers R.J."/>
            <person name="Makela M.R."/>
            <person name="Barry K."/>
            <person name="Chovatia M."/>
            <person name="Clum A."/>
            <person name="Daum C."/>
            <person name="Haridas S."/>
            <person name="He G."/>
            <person name="LaButti K."/>
            <person name="Lipzen A."/>
            <person name="Mondo S."/>
            <person name="Riley R."/>
            <person name="Salamov A."/>
            <person name="Simmons B.A."/>
            <person name="Magnuson J.K."/>
            <person name="Henrissat B."/>
            <person name="Mortensen U.H."/>
            <person name="Larsen T.O."/>
            <person name="Devries R.P."/>
            <person name="Grigoriev I.V."/>
            <person name="Machida M."/>
            <person name="Baker S.E."/>
            <person name="Andersen M.R."/>
        </authorList>
    </citation>
    <scope>NUCLEOTIDE SEQUENCE [LARGE SCALE GENOMIC DNA]</scope>
    <source>
        <strain evidence="7 8">CBS 151.66</strain>
    </source>
</reference>
<dbReference type="OrthoDB" id="3031538at2759"/>
<proteinExistence type="predicted"/>
<evidence type="ECO:0000259" key="6">
    <source>
        <dbReference type="PROSITE" id="PS50048"/>
    </source>
</evidence>
<gene>
    <name evidence="7" type="ORF">BDV29DRAFT_179869</name>
</gene>
<dbReference type="GO" id="GO:0045944">
    <property type="term" value="P:positive regulation of transcription by RNA polymerase II"/>
    <property type="evidence" value="ECO:0007669"/>
    <property type="project" value="TreeGrafter"/>
</dbReference>
<dbReference type="Gene3D" id="4.10.240.10">
    <property type="entry name" value="Zn(2)-C6 fungal-type DNA-binding domain"/>
    <property type="match status" value="1"/>
</dbReference>
<keyword evidence="4" id="KW-0804">Transcription</keyword>
<name>A0A5N5WR52_9EURO</name>
<dbReference type="PANTHER" id="PTHR37534">
    <property type="entry name" value="TRANSCRIPTIONAL ACTIVATOR PROTEIN UGA3"/>
    <property type="match status" value="1"/>
</dbReference>
<dbReference type="Pfam" id="PF11951">
    <property type="entry name" value="Fungal_trans_2"/>
    <property type="match status" value="1"/>
</dbReference>
<evidence type="ECO:0000313" key="8">
    <source>
        <dbReference type="Proteomes" id="UP000326565"/>
    </source>
</evidence>
<dbReference type="EMBL" id="ML732284">
    <property type="protein sequence ID" value="KAB8071023.1"/>
    <property type="molecule type" value="Genomic_DNA"/>
</dbReference>
<feature type="domain" description="Zn(2)-C6 fungal-type" evidence="6">
    <location>
        <begin position="48"/>
        <end position="78"/>
    </location>
</feature>
<organism evidence="7 8">
    <name type="scientific">Aspergillus leporis</name>
    <dbReference type="NCBI Taxonomy" id="41062"/>
    <lineage>
        <taxon>Eukaryota</taxon>
        <taxon>Fungi</taxon>
        <taxon>Dikarya</taxon>
        <taxon>Ascomycota</taxon>
        <taxon>Pezizomycotina</taxon>
        <taxon>Eurotiomycetes</taxon>
        <taxon>Eurotiomycetidae</taxon>
        <taxon>Eurotiales</taxon>
        <taxon>Aspergillaceae</taxon>
        <taxon>Aspergillus</taxon>
        <taxon>Aspergillus subgen. Circumdati</taxon>
    </lineage>
</organism>
<dbReference type="GO" id="GO:0000976">
    <property type="term" value="F:transcription cis-regulatory region binding"/>
    <property type="evidence" value="ECO:0007669"/>
    <property type="project" value="TreeGrafter"/>
</dbReference>
<keyword evidence="2" id="KW-0805">Transcription regulation</keyword>
<evidence type="ECO:0000256" key="3">
    <source>
        <dbReference type="ARBA" id="ARBA00023125"/>
    </source>
</evidence>
<dbReference type="SMART" id="SM00066">
    <property type="entry name" value="GAL4"/>
    <property type="match status" value="1"/>
</dbReference>
<dbReference type="PROSITE" id="PS00463">
    <property type="entry name" value="ZN2_CY6_FUNGAL_1"/>
    <property type="match status" value="1"/>
</dbReference>
<accession>A0A5N5WR52</accession>
<protein>
    <submittedName>
        <fullName evidence="7">Fungal-specific transcription factor domain-containing protein</fullName>
    </submittedName>
</protein>
<dbReference type="Pfam" id="PF00172">
    <property type="entry name" value="Zn_clus"/>
    <property type="match status" value="1"/>
</dbReference>
<dbReference type="CDD" id="cd00067">
    <property type="entry name" value="GAL4"/>
    <property type="match status" value="1"/>
</dbReference>
<evidence type="ECO:0000256" key="4">
    <source>
        <dbReference type="ARBA" id="ARBA00023163"/>
    </source>
</evidence>
<keyword evidence="5" id="KW-0539">Nucleus</keyword>
<comment type="subcellular location">
    <subcellularLocation>
        <location evidence="1">Nucleus</location>
    </subcellularLocation>
</comment>
<dbReference type="PANTHER" id="PTHR37534:SF11">
    <property type="entry name" value="ZN(II)2CYS6 TRANSCRIPTION FACTOR (EUROFUNG)"/>
    <property type="match status" value="1"/>
</dbReference>
<dbReference type="InterPro" id="IPR001138">
    <property type="entry name" value="Zn2Cys6_DnaBD"/>
</dbReference>
<dbReference type="PROSITE" id="PS50048">
    <property type="entry name" value="ZN2_CY6_FUNGAL_2"/>
    <property type="match status" value="1"/>
</dbReference>
<keyword evidence="3" id="KW-0238">DNA-binding</keyword>
<dbReference type="InterPro" id="IPR021858">
    <property type="entry name" value="Fun_TF"/>
</dbReference>
<evidence type="ECO:0000256" key="1">
    <source>
        <dbReference type="ARBA" id="ARBA00004123"/>
    </source>
</evidence>
<evidence type="ECO:0000256" key="2">
    <source>
        <dbReference type="ARBA" id="ARBA00023015"/>
    </source>
</evidence>
<dbReference type="SUPFAM" id="SSF57701">
    <property type="entry name" value="Zn2/Cys6 DNA-binding domain"/>
    <property type="match status" value="1"/>
</dbReference>
<dbReference type="AlphaFoldDB" id="A0A5N5WR52"/>
<evidence type="ECO:0000256" key="5">
    <source>
        <dbReference type="ARBA" id="ARBA00023242"/>
    </source>
</evidence>